<accession>A0A9D5U9Q5</accession>
<feature type="compositionally biased region" description="Basic residues" evidence="1">
    <location>
        <begin position="96"/>
        <end position="110"/>
    </location>
</feature>
<evidence type="ECO:0000313" key="2">
    <source>
        <dbReference type="EMBL" id="MBE7700394.1"/>
    </source>
</evidence>
<keyword evidence="3" id="KW-1185">Reference proteome</keyword>
<protein>
    <submittedName>
        <fullName evidence="2">Uncharacterized protein</fullName>
    </submittedName>
</protein>
<comment type="caution">
    <text evidence="2">The sequence shown here is derived from an EMBL/GenBank/DDBJ whole genome shotgun (WGS) entry which is preliminary data.</text>
</comment>
<sequence>MLLLLNEVDPYGLEPGLPEGAPEDEYEYEAAPIAVRLFKDGTITAAQVDAIWLRWFGETLTEALGPARVDQLVARLDRIVEPTTAPPARHDAPRGRERRRRAARRPLTRS</sequence>
<dbReference type="EMBL" id="JACSPN010000009">
    <property type="protein sequence ID" value="MBE7700394.1"/>
    <property type="molecule type" value="Genomic_DNA"/>
</dbReference>
<dbReference type="Proteomes" id="UP000822993">
    <property type="component" value="Unassembled WGS sequence"/>
</dbReference>
<dbReference type="RefSeq" id="WP_193719679.1">
    <property type="nucleotide sequence ID" value="NZ_JACSPN010000009.1"/>
</dbReference>
<organism evidence="2 3">
    <name type="scientific">Oerskovia douganii</name>
    <dbReference type="NCBI Taxonomy" id="2762210"/>
    <lineage>
        <taxon>Bacteria</taxon>
        <taxon>Bacillati</taxon>
        <taxon>Actinomycetota</taxon>
        <taxon>Actinomycetes</taxon>
        <taxon>Micrococcales</taxon>
        <taxon>Cellulomonadaceae</taxon>
        <taxon>Oerskovia</taxon>
    </lineage>
</organism>
<name>A0A9D5U9Q5_9CELL</name>
<feature type="region of interest" description="Disordered" evidence="1">
    <location>
        <begin position="80"/>
        <end position="110"/>
    </location>
</feature>
<evidence type="ECO:0000256" key="1">
    <source>
        <dbReference type="SAM" id="MobiDB-lite"/>
    </source>
</evidence>
<proteinExistence type="predicted"/>
<gene>
    <name evidence="2" type="ORF">H9623_08760</name>
</gene>
<evidence type="ECO:0000313" key="3">
    <source>
        <dbReference type="Proteomes" id="UP000822993"/>
    </source>
</evidence>
<reference evidence="2 3" key="1">
    <citation type="submission" date="2020-08" db="EMBL/GenBank/DDBJ databases">
        <title>A Genomic Blueprint of the Chicken Gut Microbiome.</title>
        <authorList>
            <person name="Gilroy R."/>
            <person name="Ravi A."/>
            <person name="Getino M."/>
            <person name="Pursley I."/>
            <person name="Horton D.L."/>
            <person name="Alikhan N.-F."/>
            <person name="Baker D."/>
            <person name="Gharbi K."/>
            <person name="Hall N."/>
            <person name="Watson M."/>
            <person name="Adriaenssens E.M."/>
            <person name="Foster-Nyarko E."/>
            <person name="Jarju S."/>
            <person name="Secka A."/>
            <person name="Antonio M."/>
            <person name="Oren A."/>
            <person name="Chaudhuri R."/>
            <person name="La Ragione R.M."/>
            <person name="Hildebrand F."/>
            <person name="Pallen M.J."/>
        </authorList>
    </citation>
    <scope>NUCLEOTIDE SEQUENCE [LARGE SCALE GENOMIC DNA]</scope>
    <source>
        <strain evidence="2 3">Sa1BUA8</strain>
    </source>
</reference>
<dbReference type="AlphaFoldDB" id="A0A9D5U9Q5"/>